<dbReference type="EMBL" id="CP032050">
    <property type="protein sequence ID" value="AYN65988.1"/>
    <property type="molecule type" value="Genomic_DNA"/>
</dbReference>
<evidence type="ECO:0000313" key="2">
    <source>
        <dbReference type="EMBL" id="AYN65988.1"/>
    </source>
</evidence>
<gene>
    <name evidence="2" type="ORF">D1013_00625</name>
</gene>
<dbReference type="KEGG" id="emar:D1013_00625"/>
<dbReference type="AlphaFoldDB" id="A0A3G2L153"/>
<protein>
    <submittedName>
        <fullName evidence="2">3-oxoacyl-ACP synthase</fullName>
    </submittedName>
</protein>
<dbReference type="RefSeq" id="WP_121847042.1">
    <property type="nucleotide sequence ID" value="NZ_CP032050.1"/>
</dbReference>
<proteinExistence type="predicted"/>
<dbReference type="Proteomes" id="UP000276309">
    <property type="component" value="Chromosome"/>
</dbReference>
<evidence type="ECO:0000313" key="3">
    <source>
        <dbReference type="Proteomes" id="UP000276309"/>
    </source>
</evidence>
<keyword evidence="1" id="KW-0175">Coiled coil</keyword>
<evidence type="ECO:0000256" key="1">
    <source>
        <dbReference type="SAM" id="Coils"/>
    </source>
</evidence>
<organism evidence="2 3">
    <name type="scientific">Euzebyella marina</name>
    <dbReference type="NCBI Taxonomy" id="1761453"/>
    <lineage>
        <taxon>Bacteria</taxon>
        <taxon>Pseudomonadati</taxon>
        <taxon>Bacteroidota</taxon>
        <taxon>Flavobacteriia</taxon>
        <taxon>Flavobacteriales</taxon>
        <taxon>Flavobacteriaceae</taxon>
        <taxon>Euzebyella</taxon>
    </lineage>
</organism>
<dbReference type="OrthoDB" id="667380at2"/>
<reference evidence="2 3" key="1">
    <citation type="submission" date="2018-08" db="EMBL/GenBank/DDBJ databases">
        <title>The reduced genetic potential of extracellular carbohydrate catabolism in Euzebyella marina RN62, a Flavobacteriia bacterium isolated from the hadal water.</title>
        <authorList>
            <person name="Xue C."/>
        </authorList>
    </citation>
    <scope>NUCLEOTIDE SEQUENCE [LARGE SCALE GENOMIC DNA]</scope>
    <source>
        <strain evidence="2 3">RN62</strain>
    </source>
</reference>
<name>A0A3G2L153_9FLAO</name>
<keyword evidence="3" id="KW-1185">Reference proteome</keyword>
<accession>A0A3G2L153</accession>
<feature type="coiled-coil region" evidence="1">
    <location>
        <begin position="49"/>
        <end position="76"/>
    </location>
</feature>
<sequence length="149" mass="16455">MNQKQELYNFCLDFVDGRISRIQTNIGEIQDSLQSETKSTAGDKHETGRAMLQIEREKLGQQLAEAEQMKAVLKRANPSINSKVVGLGSLVRTDLNSYYVAISAGKCELSESPVFCISAMTPIGRLLMGKHTGETFVFNGATQKILEIQ</sequence>